<dbReference type="SUPFAM" id="SSF110849">
    <property type="entry name" value="ParB/Sulfiredoxin"/>
    <property type="match status" value="1"/>
</dbReference>
<dbReference type="AlphaFoldDB" id="A0A5R8YWP3"/>
<proteinExistence type="predicted"/>
<comment type="caution">
    <text evidence="3">The sequence shown here is derived from an EMBL/GenBank/DDBJ whole genome shotgun (WGS) entry which is preliminary data.</text>
</comment>
<keyword evidence="4" id="KW-1185">Reference proteome</keyword>
<dbReference type="OrthoDB" id="3701787at2"/>
<evidence type="ECO:0000256" key="1">
    <source>
        <dbReference type="SAM" id="MobiDB-lite"/>
    </source>
</evidence>
<organism evidence="3 4">
    <name type="scientific">Microbispora triticiradicis</name>
    <dbReference type="NCBI Taxonomy" id="2200763"/>
    <lineage>
        <taxon>Bacteria</taxon>
        <taxon>Bacillati</taxon>
        <taxon>Actinomycetota</taxon>
        <taxon>Actinomycetes</taxon>
        <taxon>Streptosporangiales</taxon>
        <taxon>Streptosporangiaceae</taxon>
        <taxon>Microbispora</taxon>
    </lineage>
</organism>
<dbReference type="InterPro" id="IPR036086">
    <property type="entry name" value="ParB/Sulfiredoxin_sf"/>
</dbReference>
<dbReference type="EMBL" id="VANP01000007">
    <property type="protein sequence ID" value="TLP57801.1"/>
    <property type="molecule type" value="Genomic_DNA"/>
</dbReference>
<evidence type="ECO:0000259" key="2">
    <source>
        <dbReference type="SMART" id="SM00470"/>
    </source>
</evidence>
<protein>
    <submittedName>
        <fullName evidence="3">Streptomycin biosynthesis protein</fullName>
    </submittedName>
</protein>
<reference evidence="3" key="1">
    <citation type="submission" date="2019-05" db="EMBL/GenBank/DDBJ databases">
        <title>Isolation, diversity and antifungal activity of Actinobacteria from wheat.</title>
        <authorList>
            <person name="Yu B."/>
        </authorList>
    </citation>
    <scope>NUCLEOTIDE SEQUENCE [LARGE SCALE GENOMIC DNA]</scope>
    <source>
        <strain evidence="3">NEAU-HEGS1-5</strain>
    </source>
</reference>
<dbReference type="InterPro" id="IPR003115">
    <property type="entry name" value="ParB_N"/>
</dbReference>
<feature type="domain" description="ParB-like N-terminal" evidence="2">
    <location>
        <begin position="44"/>
        <end position="129"/>
    </location>
</feature>
<feature type="region of interest" description="Disordered" evidence="1">
    <location>
        <begin position="244"/>
        <end position="290"/>
    </location>
</feature>
<evidence type="ECO:0000313" key="4">
    <source>
        <dbReference type="Proteomes" id="UP000309033"/>
    </source>
</evidence>
<name>A0A5R8YWP3_9ACTN</name>
<evidence type="ECO:0000313" key="3">
    <source>
        <dbReference type="EMBL" id="TLP57801.1"/>
    </source>
</evidence>
<dbReference type="Proteomes" id="UP000309033">
    <property type="component" value="Unassembled WGS sequence"/>
</dbReference>
<sequence length="369" mass="39871">MRACKDSITSCTGVYLLVVTKKQEAQQKQSALARNLLSDACSTFVVPISALLPADSPRLAGESAEHTRMLAESEAELPPIIVHRPSMRVIDGMHRIQAAVLRGSETIEVRFVEDGEGHDLFVLAVAANIRHGLPLTRADRQAAAERIVCSHPQWSDRAIARATGIATKTVSAIRARLADRIPETRGRIGRDGRLRPLDGTEGRILAGEILRADPDASIRRVAKEAGISVGTAFDVRRRIMSGEDPAPAALGGECEEPPAGSPVQEEAAAQDVSRGTSSPARRRAQGRRAAHEASDILKMLMKDPSLRYTDSGRVLLRRLSSLGIGILEWEDKVEAVPKHCAHAVADYARQVADSWMQFAEQLESSAPGA</sequence>
<dbReference type="CDD" id="cd16387">
    <property type="entry name" value="ParB_N_Srx"/>
    <property type="match status" value="1"/>
</dbReference>
<gene>
    <name evidence="3" type="ORF">FED44_19715</name>
</gene>
<dbReference type="SMART" id="SM00470">
    <property type="entry name" value="ParB"/>
    <property type="match status" value="1"/>
</dbReference>
<accession>A0A5R8YWP3</accession>